<reference evidence="18" key="1">
    <citation type="submission" date="2022-05" db="EMBL/GenBank/DDBJ databases">
        <title>Impact of host demography and evolutionary history on endosymbiont molecular evolution: a test in carpenter ants (Genus Camponotus) and their Blochmannia endosymbionts.</title>
        <authorList>
            <person name="Manthey J.D."/>
            <person name="Giron J.C."/>
            <person name="Hruska J.P."/>
        </authorList>
    </citation>
    <scope>NUCLEOTIDE SEQUENCE</scope>
    <source>
        <strain evidence="18">C-005</strain>
    </source>
</reference>
<dbReference type="EC" id="2.7.8.5" evidence="15"/>
<dbReference type="Gene3D" id="1.20.120.1760">
    <property type="match status" value="1"/>
</dbReference>
<keyword evidence="7 15" id="KW-0808">Transferase</keyword>
<feature type="topological domain" description="Periplasmic" evidence="15">
    <location>
        <begin position="39"/>
        <end position="61"/>
    </location>
</feature>
<gene>
    <name evidence="15 18" type="primary">pgsA</name>
    <name evidence="18" type="ORF">M9408_00410</name>
</gene>
<keyword evidence="6 15" id="KW-0997">Cell inner membrane</keyword>
<evidence type="ECO:0000256" key="12">
    <source>
        <dbReference type="ARBA" id="ARBA00023209"/>
    </source>
</evidence>
<evidence type="ECO:0000256" key="7">
    <source>
        <dbReference type="ARBA" id="ARBA00022679"/>
    </source>
</evidence>
<evidence type="ECO:0000256" key="15">
    <source>
        <dbReference type="HAMAP-Rule" id="MF_01437"/>
    </source>
</evidence>
<feature type="topological domain" description="Cytoplasmic" evidence="15">
    <location>
        <begin position="83"/>
        <end position="87"/>
    </location>
</feature>
<dbReference type="GO" id="GO:0008444">
    <property type="term" value="F:CDP-diacylglycerol-glycerol-3-phosphate 3-phosphatidyltransferase activity"/>
    <property type="evidence" value="ECO:0007669"/>
    <property type="project" value="UniProtKB-EC"/>
</dbReference>
<evidence type="ECO:0000256" key="14">
    <source>
        <dbReference type="ARBA" id="ARBA00048586"/>
    </source>
</evidence>
<feature type="topological domain" description="Periplasmic" evidence="15">
    <location>
        <begin position="109"/>
        <end position="146"/>
    </location>
</feature>
<evidence type="ECO:0000313" key="19">
    <source>
        <dbReference type="Proteomes" id="UP001056622"/>
    </source>
</evidence>
<evidence type="ECO:0000256" key="4">
    <source>
        <dbReference type="ARBA" id="ARBA00022475"/>
    </source>
</evidence>
<keyword evidence="13 15" id="KW-1208">Phospholipid metabolism</keyword>
<evidence type="ECO:0000256" key="8">
    <source>
        <dbReference type="ARBA" id="ARBA00022692"/>
    </source>
</evidence>
<dbReference type="NCBIfam" id="TIGR00560">
    <property type="entry name" value="pgsA"/>
    <property type="match status" value="1"/>
</dbReference>
<proteinExistence type="inferred from homology"/>
<organism evidence="18 19">
    <name type="scientific">Candidatus Blochmannia vicinus</name>
    <name type="common">nom. nud.</name>
    <dbReference type="NCBI Taxonomy" id="251540"/>
    <lineage>
        <taxon>Bacteria</taxon>
        <taxon>Pseudomonadati</taxon>
        <taxon>Pseudomonadota</taxon>
        <taxon>Gammaproteobacteria</taxon>
        <taxon>Enterobacterales</taxon>
        <taxon>Enterobacteriaceae</taxon>
        <taxon>ant endosymbionts</taxon>
        <taxon>Candidatus Blochmanniella</taxon>
    </lineage>
</organism>
<dbReference type="RefSeq" id="WP_250257250.1">
    <property type="nucleotide sequence ID" value="NZ_CP097763.1"/>
</dbReference>
<evidence type="ECO:0000256" key="13">
    <source>
        <dbReference type="ARBA" id="ARBA00023264"/>
    </source>
</evidence>
<evidence type="ECO:0000256" key="11">
    <source>
        <dbReference type="ARBA" id="ARBA00023136"/>
    </source>
</evidence>
<keyword evidence="5 15" id="KW-0444">Lipid biosynthesis</keyword>
<feature type="topological domain" description="Cytoplasmic" evidence="15">
    <location>
        <begin position="2"/>
        <end position="13"/>
    </location>
</feature>
<feature type="transmembrane region" description="Helical" evidence="17">
    <location>
        <begin position="32"/>
        <end position="53"/>
    </location>
</feature>
<dbReference type="Proteomes" id="UP001056622">
    <property type="component" value="Chromosome"/>
</dbReference>
<dbReference type="InterPro" id="IPR000462">
    <property type="entry name" value="CDP-OH_P_trans"/>
</dbReference>
<dbReference type="PANTHER" id="PTHR14269">
    <property type="entry name" value="CDP-DIACYLGLYCEROL--GLYCEROL-3-PHOSPHATE 3-PHOSPHATIDYLTRANSFERASE-RELATED"/>
    <property type="match status" value="1"/>
</dbReference>
<evidence type="ECO:0000256" key="5">
    <source>
        <dbReference type="ARBA" id="ARBA00022516"/>
    </source>
</evidence>
<comment type="similarity">
    <text evidence="3 15 16">Belongs to the CDP-alcohol phosphatidyltransferase class-I family.</text>
</comment>
<dbReference type="InterPro" id="IPR023762">
    <property type="entry name" value="PGP_synthase_bac"/>
</dbReference>
<dbReference type="InterPro" id="IPR050324">
    <property type="entry name" value="CDP-alcohol_PTase-I"/>
</dbReference>
<evidence type="ECO:0000256" key="17">
    <source>
        <dbReference type="SAM" id="Phobius"/>
    </source>
</evidence>
<evidence type="ECO:0000256" key="16">
    <source>
        <dbReference type="RuleBase" id="RU003750"/>
    </source>
</evidence>
<keyword evidence="10 15" id="KW-0443">Lipid metabolism</keyword>
<dbReference type="HAMAP" id="MF_01437">
    <property type="entry name" value="PgsA"/>
    <property type="match status" value="1"/>
</dbReference>
<sequence length="183" mass="21106">MDFINIPTYLTLFRVVMAPLFTMLFYLPMSWASTVCTVIFFVAAITDWFDGFLARRWNQTTNFGKFLDPVADKVMIISALILIAEHFHVWWVTLPSSSIIIREVIILALREWVAGIGNGNGIKVSWVSKIKTCVQMLALTALLWSPYEWIVIIGVIALYISVLLTFWSMCAYLYYAWHNLYNC</sequence>
<comment type="catalytic activity">
    <reaction evidence="14 15">
        <text>a CDP-1,2-diacyl-sn-glycerol + sn-glycerol 3-phosphate = a 1,2-diacyl-sn-glycero-3-phospho-(1'-sn-glycero-3'-phosphate) + CMP + H(+)</text>
        <dbReference type="Rhea" id="RHEA:12593"/>
        <dbReference type="ChEBI" id="CHEBI:15378"/>
        <dbReference type="ChEBI" id="CHEBI:57597"/>
        <dbReference type="ChEBI" id="CHEBI:58332"/>
        <dbReference type="ChEBI" id="CHEBI:60110"/>
        <dbReference type="ChEBI" id="CHEBI:60377"/>
        <dbReference type="EC" id="2.7.8.5"/>
    </reaction>
</comment>
<comment type="function">
    <text evidence="15">Catalyzes the conversion of cytidine diphosphate diacylglycerol (CDP-DG) and glycerol 3-phosphate into phosphatidylglycerol. Essential for the synthesis of anionic phospholipids, thereby playing a role in balancing the ratio of zwitterionic and anionic phospholipids, which is thought to be important for normal membrane function.</text>
</comment>
<feature type="topological domain" description="Cytoplasmic" evidence="15">
    <location>
        <begin position="170"/>
        <end position="182"/>
    </location>
</feature>
<name>A0ABY4T0X3_9ENTR</name>
<comment type="pathway">
    <text evidence="2 15">Phospholipid metabolism; phosphatidylglycerol biosynthesis; phosphatidylglycerol from CDP-diacylglycerol: step 1/2.</text>
</comment>
<evidence type="ECO:0000256" key="1">
    <source>
        <dbReference type="ARBA" id="ARBA00004141"/>
    </source>
</evidence>
<evidence type="ECO:0000256" key="3">
    <source>
        <dbReference type="ARBA" id="ARBA00010441"/>
    </source>
</evidence>
<feature type="transmembrane region" description="Helical" evidence="17">
    <location>
        <begin position="7"/>
        <end position="26"/>
    </location>
</feature>
<dbReference type="PIRSF" id="PIRSF000847">
    <property type="entry name" value="Phos_ph_gly_syn"/>
    <property type="match status" value="1"/>
</dbReference>
<dbReference type="PANTHER" id="PTHR14269:SF62">
    <property type="entry name" value="CDP-DIACYLGLYCEROL--GLYCEROL-3-PHOSPHATE 3-PHOSPHATIDYLTRANSFERASE 1, CHLOROPLASTIC"/>
    <property type="match status" value="1"/>
</dbReference>
<feature type="transmembrane region" description="Helical" evidence="17">
    <location>
        <begin position="149"/>
        <end position="175"/>
    </location>
</feature>
<keyword evidence="4 15" id="KW-1003">Cell membrane</keyword>
<keyword evidence="19" id="KW-1185">Reference proteome</keyword>
<keyword evidence="9 15" id="KW-1133">Transmembrane helix</keyword>
<feature type="transmembrane region" description="Helical" evidence="17">
    <location>
        <begin position="74"/>
        <end position="93"/>
    </location>
</feature>
<keyword evidence="8 15" id="KW-0812">Transmembrane</keyword>
<dbReference type="InterPro" id="IPR004570">
    <property type="entry name" value="Phosphatidylglycerol_P_synth"/>
</dbReference>
<dbReference type="InterPro" id="IPR048254">
    <property type="entry name" value="CDP_ALCOHOL_P_TRANSF_CS"/>
</dbReference>
<protein>
    <recommendedName>
        <fullName evidence="15">CDP-diacylglycerol--glycerol-3-phosphate 3-phosphatidyltransferase</fullName>
        <ecNumber evidence="15">2.7.8.5</ecNumber>
    </recommendedName>
    <alternativeName>
        <fullName evidence="15">Phosphatidylglycerophosphate synthase</fullName>
        <shortName evidence="15">PGP synthase</shortName>
    </alternativeName>
</protein>
<dbReference type="Pfam" id="PF01066">
    <property type="entry name" value="CDP-OH_P_transf"/>
    <property type="match status" value="1"/>
</dbReference>
<evidence type="ECO:0000313" key="18">
    <source>
        <dbReference type="EMBL" id="URJ33075.1"/>
    </source>
</evidence>
<accession>A0ABY4T0X3</accession>
<evidence type="ECO:0000256" key="9">
    <source>
        <dbReference type="ARBA" id="ARBA00022989"/>
    </source>
</evidence>
<evidence type="ECO:0000256" key="10">
    <source>
        <dbReference type="ARBA" id="ARBA00023098"/>
    </source>
</evidence>
<dbReference type="InterPro" id="IPR043130">
    <property type="entry name" value="CDP-OH_PTrfase_TM_dom"/>
</dbReference>
<keyword evidence="11 15" id="KW-0472">Membrane</keyword>
<comment type="subcellular location">
    <subcellularLocation>
        <location evidence="15">Cell inner membrane</location>
        <topology evidence="15">Multi-pass membrane protein</topology>
    </subcellularLocation>
    <subcellularLocation>
        <location evidence="1">Membrane</location>
        <topology evidence="1">Multi-pass membrane protein</topology>
    </subcellularLocation>
</comment>
<dbReference type="PROSITE" id="PS00379">
    <property type="entry name" value="CDP_ALCOHOL_P_TRANSF"/>
    <property type="match status" value="1"/>
</dbReference>
<dbReference type="EMBL" id="CP097763">
    <property type="protein sequence ID" value="URJ33075.1"/>
    <property type="molecule type" value="Genomic_DNA"/>
</dbReference>
<keyword evidence="12 15" id="KW-0594">Phospholipid biosynthesis</keyword>
<evidence type="ECO:0000256" key="2">
    <source>
        <dbReference type="ARBA" id="ARBA00005042"/>
    </source>
</evidence>
<evidence type="ECO:0000256" key="6">
    <source>
        <dbReference type="ARBA" id="ARBA00022519"/>
    </source>
</evidence>